<dbReference type="InterPro" id="IPR052520">
    <property type="entry name" value="ATL_DNA_repair"/>
</dbReference>
<name>A0A382Q4F0_9ZZZZ</name>
<organism evidence="3">
    <name type="scientific">marine metagenome</name>
    <dbReference type="NCBI Taxonomy" id="408172"/>
    <lineage>
        <taxon>unclassified sequences</taxon>
        <taxon>metagenomes</taxon>
        <taxon>ecological metagenomes</taxon>
    </lineage>
</organism>
<dbReference type="CDD" id="cd06445">
    <property type="entry name" value="ATase"/>
    <property type="match status" value="1"/>
</dbReference>
<feature type="domain" description="Methylated-DNA-[protein]-cysteine S-methyltransferase DNA binding" evidence="2">
    <location>
        <begin position="3"/>
        <end position="81"/>
    </location>
</feature>
<dbReference type="PANTHER" id="PTHR42942:SF1">
    <property type="entry name" value="ALKYLTRANSFERASE-LIKE PROTEIN 1"/>
    <property type="match status" value="1"/>
</dbReference>
<dbReference type="Gene3D" id="1.10.10.10">
    <property type="entry name" value="Winged helix-like DNA-binding domain superfamily/Winged helix DNA-binding domain"/>
    <property type="match status" value="1"/>
</dbReference>
<accession>A0A382Q4F0</accession>
<dbReference type="InterPro" id="IPR036217">
    <property type="entry name" value="MethylDNA_cys_MeTrfase_DNAb"/>
</dbReference>
<dbReference type="InterPro" id="IPR014048">
    <property type="entry name" value="MethylDNA_cys_MeTrfase_DNA-bd"/>
</dbReference>
<protein>
    <recommendedName>
        <fullName evidence="2">Methylated-DNA-[protein]-cysteine S-methyltransferase DNA binding domain-containing protein</fullName>
    </recommendedName>
</protein>
<dbReference type="Pfam" id="PF01035">
    <property type="entry name" value="DNA_binding_1"/>
    <property type="match status" value="1"/>
</dbReference>
<reference evidence="3" key="1">
    <citation type="submission" date="2018-05" db="EMBL/GenBank/DDBJ databases">
        <authorList>
            <person name="Lanie J.A."/>
            <person name="Ng W.-L."/>
            <person name="Kazmierczak K.M."/>
            <person name="Andrzejewski T.M."/>
            <person name="Davidsen T.M."/>
            <person name="Wayne K.J."/>
            <person name="Tettelin H."/>
            <person name="Glass J.I."/>
            <person name="Rusch D."/>
            <person name="Podicherti R."/>
            <person name="Tsui H.-C.T."/>
            <person name="Winkler M.E."/>
        </authorList>
    </citation>
    <scope>NUCLEOTIDE SEQUENCE</scope>
</reference>
<gene>
    <name evidence="3" type="ORF">METZ01_LOCUS333298</name>
</gene>
<keyword evidence="1" id="KW-0227">DNA damage</keyword>
<dbReference type="PANTHER" id="PTHR42942">
    <property type="entry name" value="6-O-METHYLGUANINE DNA METHYLTRANSFERASE"/>
    <property type="match status" value="1"/>
</dbReference>
<dbReference type="GO" id="GO:0006281">
    <property type="term" value="P:DNA repair"/>
    <property type="evidence" value="ECO:0007669"/>
    <property type="project" value="InterPro"/>
</dbReference>
<dbReference type="EMBL" id="UINC01111895">
    <property type="protein sequence ID" value="SVC80444.1"/>
    <property type="molecule type" value="Genomic_DNA"/>
</dbReference>
<dbReference type="GO" id="GO:0003824">
    <property type="term" value="F:catalytic activity"/>
    <property type="evidence" value="ECO:0007669"/>
    <property type="project" value="InterPro"/>
</dbReference>
<dbReference type="AlphaFoldDB" id="A0A382Q4F0"/>
<proteinExistence type="predicted"/>
<dbReference type="InterPro" id="IPR036388">
    <property type="entry name" value="WH-like_DNA-bd_sf"/>
</dbReference>
<evidence type="ECO:0000259" key="2">
    <source>
        <dbReference type="Pfam" id="PF01035"/>
    </source>
</evidence>
<sequence length="103" mass="11798">MRRVFYETVARIPYGKVATYGQIAILAGYPGRARQVGYALAGMCEEWDLPWHRIINAQGKVSPRTGSKFHLFQYELLEGEGIAFANNSIDLNIYRWDPEETDE</sequence>
<evidence type="ECO:0000256" key="1">
    <source>
        <dbReference type="ARBA" id="ARBA00022763"/>
    </source>
</evidence>
<evidence type="ECO:0000313" key="3">
    <source>
        <dbReference type="EMBL" id="SVC80444.1"/>
    </source>
</evidence>
<dbReference type="SUPFAM" id="SSF46767">
    <property type="entry name" value="Methylated DNA-protein cysteine methyltransferase, C-terminal domain"/>
    <property type="match status" value="1"/>
</dbReference>